<dbReference type="InterPro" id="IPR036322">
    <property type="entry name" value="WD40_repeat_dom_sf"/>
</dbReference>
<dbReference type="VEuPathDB" id="FungiDB:ASPVEDRAFT_44262"/>
<feature type="region of interest" description="Disordered" evidence="1">
    <location>
        <begin position="732"/>
        <end position="772"/>
    </location>
</feature>
<feature type="region of interest" description="Disordered" evidence="1">
    <location>
        <begin position="1"/>
        <end position="23"/>
    </location>
</feature>
<feature type="compositionally biased region" description="Polar residues" evidence="1">
    <location>
        <begin position="456"/>
        <end position="467"/>
    </location>
</feature>
<dbReference type="RefSeq" id="XP_040670490.1">
    <property type="nucleotide sequence ID" value="XM_040813016.1"/>
</dbReference>
<gene>
    <name evidence="2" type="ORF">ASPVEDRAFT_44262</name>
</gene>
<dbReference type="Proteomes" id="UP000184073">
    <property type="component" value="Unassembled WGS sequence"/>
</dbReference>
<organism evidence="2 3">
    <name type="scientific">Aspergillus versicolor CBS 583.65</name>
    <dbReference type="NCBI Taxonomy" id="1036611"/>
    <lineage>
        <taxon>Eukaryota</taxon>
        <taxon>Fungi</taxon>
        <taxon>Dikarya</taxon>
        <taxon>Ascomycota</taxon>
        <taxon>Pezizomycotina</taxon>
        <taxon>Eurotiomycetes</taxon>
        <taxon>Eurotiomycetidae</taxon>
        <taxon>Eurotiales</taxon>
        <taxon>Aspergillaceae</taxon>
        <taxon>Aspergillus</taxon>
        <taxon>Aspergillus subgen. Nidulantes</taxon>
    </lineage>
</organism>
<feature type="compositionally biased region" description="Basic and acidic residues" evidence="1">
    <location>
        <begin position="1"/>
        <end position="11"/>
    </location>
</feature>
<evidence type="ECO:0000313" key="2">
    <source>
        <dbReference type="EMBL" id="OJJ04728.1"/>
    </source>
</evidence>
<name>A0A1L9PT66_ASPVE</name>
<protein>
    <submittedName>
        <fullName evidence="2">Uncharacterized protein</fullName>
    </submittedName>
</protein>
<feature type="region of interest" description="Disordered" evidence="1">
    <location>
        <begin position="547"/>
        <end position="572"/>
    </location>
</feature>
<dbReference type="InterPro" id="IPR014839">
    <property type="entry name" value="Crt10"/>
</dbReference>
<dbReference type="Pfam" id="PF08728">
    <property type="entry name" value="CRT10"/>
    <property type="match status" value="1"/>
</dbReference>
<dbReference type="EMBL" id="KV878132">
    <property type="protein sequence ID" value="OJJ04728.1"/>
    <property type="molecule type" value="Genomic_DNA"/>
</dbReference>
<sequence length="845" mass="94306">MAFNNHAREANGQKNRYSEGLQLRPLNVEKGDERYPSAEDISPPRISHWRCNLTALSQRRNLLFVACSNQIYVWEPSGASQRLGIKPEMIITPVMKEPYAEGYIEPTSPHEINSILVDDLGREEVLLLVTDSGNICGYRVEAIFSALKRGVDNGKVKPLDGAEVDPFFIEFVGESAWGLAIHKFARLIAVSANTGLVTVFAFALVDSTAENGDGSFNELEEDNEFTEYSQTWLHIRTQDQLTQIRHLMPEKHRTRNIKLTYTGHFTNIPAVGFLNSDFDPNGVWMVSTDIENRVVVWKIWESLGPFNKMQLNRAALSTSMDYHWGNDRGWSVIALDPRTFHLVDSEEQACGGKPQRRLRDEQNILDLTSLTNRLPDTSRLYNHFPPAVKAEPEEMLLPDFFGADCRISGSIDMQEKHDTQRNEFTGDFRSGESPDQLSQQAVDGSFYADSTREDNTPNTDQDPADNQQATDHHELLQALVDPNGFGSTGQLRAPGHGPLTTPEFLQFALLEALGGDVHEVEALLGENLAHGSDEDENDDMDYLENQGMVDADDDNTSHSEDASEEDGYAYQTLDPPANADFPILHFSHTDIHLIPHPFAMAASVLCSGPLSQRLTHPIISIRGLDRFNMIKYIPEHGIVVAASQKGRAAIISLTESRATGRSFRVDWIVPFESQEKYGERPLVRLLGMSVSPMQGFEIPPDVPYIPRNPEADGSGNDIGNLLFQYKDATDNISSPTPTSISGDIDVDGSNDTTHSKMENNDRTPHPQANRLTVPECHARATSAYQPEESWRGWNPSRRYRLLLMYADHTMMSYEFWYTWNASSSGGSTIGDGANGAGGEDEYLIL</sequence>
<dbReference type="AlphaFoldDB" id="A0A1L9PT66"/>
<evidence type="ECO:0000256" key="1">
    <source>
        <dbReference type="SAM" id="MobiDB-lite"/>
    </source>
</evidence>
<dbReference type="STRING" id="1036611.A0A1L9PT66"/>
<keyword evidence="3" id="KW-1185">Reference proteome</keyword>
<proteinExistence type="predicted"/>
<feature type="compositionally biased region" description="Basic and acidic residues" evidence="1">
    <location>
        <begin position="753"/>
        <end position="764"/>
    </location>
</feature>
<feature type="region of interest" description="Disordered" evidence="1">
    <location>
        <begin position="448"/>
        <end position="467"/>
    </location>
</feature>
<dbReference type="GeneID" id="63728527"/>
<feature type="compositionally biased region" description="Basic and acidic residues" evidence="1">
    <location>
        <begin position="415"/>
        <end position="432"/>
    </location>
</feature>
<accession>A0A1L9PT66</accession>
<dbReference type="SUPFAM" id="SSF50978">
    <property type="entry name" value="WD40 repeat-like"/>
    <property type="match status" value="1"/>
</dbReference>
<feature type="compositionally biased region" description="Polar residues" evidence="1">
    <location>
        <begin position="732"/>
        <end position="741"/>
    </location>
</feature>
<evidence type="ECO:0000313" key="3">
    <source>
        <dbReference type="Proteomes" id="UP000184073"/>
    </source>
</evidence>
<feature type="region of interest" description="Disordered" evidence="1">
    <location>
        <begin position="415"/>
        <end position="441"/>
    </location>
</feature>
<dbReference type="OrthoDB" id="5591786at2759"/>
<reference evidence="3" key="1">
    <citation type="journal article" date="2017" name="Genome Biol.">
        <title>Comparative genomics reveals high biological diversity and specific adaptations in the industrially and medically important fungal genus Aspergillus.</title>
        <authorList>
            <person name="de Vries R.P."/>
            <person name="Riley R."/>
            <person name="Wiebenga A."/>
            <person name="Aguilar-Osorio G."/>
            <person name="Amillis S."/>
            <person name="Uchima C.A."/>
            <person name="Anderluh G."/>
            <person name="Asadollahi M."/>
            <person name="Askin M."/>
            <person name="Barry K."/>
            <person name="Battaglia E."/>
            <person name="Bayram O."/>
            <person name="Benocci T."/>
            <person name="Braus-Stromeyer S.A."/>
            <person name="Caldana C."/>
            <person name="Canovas D."/>
            <person name="Cerqueira G.C."/>
            <person name="Chen F."/>
            <person name="Chen W."/>
            <person name="Choi C."/>
            <person name="Clum A."/>
            <person name="Dos Santos R.A."/>
            <person name="Damasio A.R."/>
            <person name="Diallinas G."/>
            <person name="Emri T."/>
            <person name="Fekete E."/>
            <person name="Flipphi M."/>
            <person name="Freyberg S."/>
            <person name="Gallo A."/>
            <person name="Gournas C."/>
            <person name="Habgood R."/>
            <person name="Hainaut M."/>
            <person name="Harispe M.L."/>
            <person name="Henrissat B."/>
            <person name="Hilden K.S."/>
            <person name="Hope R."/>
            <person name="Hossain A."/>
            <person name="Karabika E."/>
            <person name="Karaffa L."/>
            <person name="Karanyi Z."/>
            <person name="Krasevec N."/>
            <person name="Kuo A."/>
            <person name="Kusch H."/>
            <person name="LaButti K."/>
            <person name="Lagendijk E.L."/>
            <person name="Lapidus A."/>
            <person name="Levasseur A."/>
            <person name="Lindquist E."/>
            <person name="Lipzen A."/>
            <person name="Logrieco A.F."/>
            <person name="MacCabe A."/>
            <person name="Maekelae M.R."/>
            <person name="Malavazi I."/>
            <person name="Melin P."/>
            <person name="Meyer V."/>
            <person name="Mielnichuk N."/>
            <person name="Miskei M."/>
            <person name="Molnar A.P."/>
            <person name="Mule G."/>
            <person name="Ngan C.Y."/>
            <person name="Orejas M."/>
            <person name="Orosz E."/>
            <person name="Ouedraogo J.P."/>
            <person name="Overkamp K.M."/>
            <person name="Park H.-S."/>
            <person name="Perrone G."/>
            <person name="Piumi F."/>
            <person name="Punt P.J."/>
            <person name="Ram A.F."/>
            <person name="Ramon A."/>
            <person name="Rauscher S."/>
            <person name="Record E."/>
            <person name="Riano-Pachon D.M."/>
            <person name="Robert V."/>
            <person name="Roehrig J."/>
            <person name="Ruller R."/>
            <person name="Salamov A."/>
            <person name="Salih N.S."/>
            <person name="Samson R.A."/>
            <person name="Sandor E."/>
            <person name="Sanguinetti M."/>
            <person name="Schuetze T."/>
            <person name="Sepcic K."/>
            <person name="Shelest E."/>
            <person name="Sherlock G."/>
            <person name="Sophianopoulou V."/>
            <person name="Squina F.M."/>
            <person name="Sun H."/>
            <person name="Susca A."/>
            <person name="Todd R.B."/>
            <person name="Tsang A."/>
            <person name="Unkles S.E."/>
            <person name="van de Wiele N."/>
            <person name="van Rossen-Uffink D."/>
            <person name="Oliveira J.V."/>
            <person name="Vesth T.C."/>
            <person name="Visser J."/>
            <person name="Yu J.-H."/>
            <person name="Zhou M."/>
            <person name="Andersen M.R."/>
            <person name="Archer D.B."/>
            <person name="Baker S.E."/>
            <person name="Benoit I."/>
            <person name="Brakhage A.A."/>
            <person name="Braus G.H."/>
            <person name="Fischer R."/>
            <person name="Frisvad J.C."/>
            <person name="Goldman G.H."/>
            <person name="Houbraken J."/>
            <person name="Oakley B."/>
            <person name="Pocsi I."/>
            <person name="Scazzocchio C."/>
            <person name="Seiboth B."/>
            <person name="vanKuyk P.A."/>
            <person name="Wortman J."/>
            <person name="Dyer P.S."/>
            <person name="Grigoriev I.V."/>
        </authorList>
    </citation>
    <scope>NUCLEOTIDE SEQUENCE [LARGE SCALE GENOMIC DNA]</scope>
    <source>
        <strain evidence="3">CBS 583.65</strain>
    </source>
</reference>